<dbReference type="SUPFAM" id="SSF158446">
    <property type="entry name" value="IVS-encoded protein-like"/>
    <property type="match status" value="1"/>
</dbReference>
<gene>
    <name evidence="2" type="ORF">E8A74_50920</name>
</gene>
<evidence type="ECO:0000313" key="2">
    <source>
        <dbReference type="EMBL" id="TKC90570.1"/>
    </source>
</evidence>
<dbReference type="Proteomes" id="UP000309215">
    <property type="component" value="Unassembled WGS sequence"/>
</dbReference>
<comment type="caution">
    <text evidence="2">The sequence shown here is derived from an EMBL/GenBank/DDBJ whole genome shotgun (WGS) entry which is preliminary data.</text>
</comment>
<protein>
    <submittedName>
        <fullName evidence="2">Four helix bundle protein</fullName>
    </submittedName>
</protein>
<dbReference type="PANTHER" id="PTHR38471:SF2">
    <property type="entry name" value="FOUR HELIX BUNDLE PROTEIN"/>
    <property type="match status" value="1"/>
</dbReference>
<accession>A0A4V5PKR4</accession>
<keyword evidence="3" id="KW-1185">Reference proteome</keyword>
<feature type="compositionally biased region" description="Basic residues" evidence="1">
    <location>
        <begin position="11"/>
        <end position="23"/>
    </location>
</feature>
<dbReference type="OrthoDB" id="9800370at2"/>
<evidence type="ECO:0000313" key="3">
    <source>
        <dbReference type="Proteomes" id="UP000309215"/>
    </source>
</evidence>
<proteinExistence type="predicted"/>
<sequence length="161" mass="17760">MPACSGGARPSRPRRARASRSARLRAVRGFASQPCATLRARARDKGPRSGKEEAMALRIYSVTIEMVRRLRPVIEKVSGKDANLADQLRRAATSVPLNLNEGAYSQGRNERARWHTAMGSAAEVRACLDVAEALGYVEAVDDELRDSLDHIIATLHRLTRR</sequence>
<name>A0A4V5PKR4_9BACT</name>
<feature type="region of interest" description="Disordered" evidence="1">
    <location>
        <begin position="1"/>
        <end position="23"/>
    </location>
</feature>
<dbReference type="EMBL" id="SSMQ01000148">
    <property type="protein sequence ID" value="TKC90570.1"/>
    <property type="molecule type" value="Genomic_DNA"/>
</dbReference>
<dbReference type="InterPro" id="IPR012657">
    <property type="entry name" value="23S_rRNA-intervening_sequence"/>
</dbReference>
<dbReference type="PANTHER" id="PTHR38471">
    <property type="entry name" value="FOUR HELIX BUNDLE PROTEIN"/>
    <property type="match status" value="1"/>
</dbReference>
<dbReference type="Gene3D" id="1.20.1440.60">
    <property type="entry name" value="23S rRNA-intervening sequence"/>
    <property type="match status" value="1"/>
</dbReference>
<evidence type="ECO:0000256" key="1">
    <source>
        <dbReference type="SAM" id="MobiDB-lite"/>
    </source>
</evidence>
<dbReference type="AlphaFoldDB" id="A0A4V5PKR4"/>
<organism evidence="2 3">
    <name type="scientific">Polyangium fumosum</name>
    <dbReference type="NCBI Taxonomy" id="889272"/>
    <lineage>
        <taxon>Bacteria</taxon>
        <taxon>Pseudomonadati</taxon>
        <taxon>Myxococcota</taxon>
        <taxon>Polyangia</taxon>
        <taxon>Polyangiales</taxon>
        <taxon>Polyangiaceae</taxon>
        <taxon>Polyangium</taxon>
    </lineage>
</organism>
<reference evidence="2 3" key="1">
    <citation type="submission" date="2019-04" db="EMBL/GenBank/DDBJ databases">
        <authorList>
            <person name="Li Y."/>
            <person name="Wang J."/>
        </authorList>
    </citation>
    <scope>NUCLEOTIDE SEQUENCE [LARGE SCALE GENOMIC DNA]</scope>
    <source>
        <strain evidence="2 3">DSM 14668</strain>
    </source>
</reference>
<dbReference type="Pfam" id="PF05635">
    <property type="entry name" value="23S_rRNA_IVP"/>
    <property type="match status" value="1"/>
</dbReference>
<dbReference type="NCBIfam" id="TIGR02436">
    <property type="entry name" value="four helix bundle protein"/>
    <property type="match status" value="1"/>
</dbReference>
<dbReference type="InterPro" id="IPR036583">
    <property type="entry name" value="23S_rRNA_IVS_sf"/>
</dbReference>